<accession>A0ABR0FJY7</accession>
<evidence type="ECO:0000313" key="2">
    <source>
        <dbReference type="EMBL" id="KAK4643197.1"/>
    </source>
</evidence>
<dbReference type="EMBL" id="JAFFGZ010000006">
    <property type="protein sequence ID" value="KAK4643197.1"/>
    <property type="molecule type" value="Genomic_DNA"/>
</dbReference>
<organism evidence="2 3">
    <name type="scientific">Podospora bellae-mahoneyi</name>
    <dbReference type="NCBI Taxonomy" id="2093777"/>
    <lineage>
        <taxon>Eukaryota</taxon>
        <taxon>Fungi</taxon>
        <taxon>Dikarya</taxon>
        <taxon>Ascomycota</taxon>
        <taxon>Pezizomycotina</taxon>
        <taxon>Sordariomycetes</taxon>
        <taxon>Sordariomycetidae</taxon>
        <taxon>Sordariales</taxon>
        <taxon>Podosporaceae</taxon>
        <taxon>Podospora</taxon>
    </lineage>
</organism>
<feature type="compositionally biased region" description="Polar residues" evidence="1">
    <location>
        <begin position="329"/>
        <end position="345"/>
    </location>
</feature>
<feature type="compositionally biased region" description="Polar residues" evidence="1">
    <location>
        <begin position="371"/>
        <end position="383"/>
    </location>
</feature>
<proteinExistence type="predicted"/>
<feature type="region of interest" description="Disordered" evidence="1">
    <location>
        <begin position="371"/>
        <end position="390"/>
    </location>
</feature>
<evidence type="ECO:0008006" key="4">
    <source>
        <dbReference type="Google" id="ProtNLM"/>
    </source>
</evidence>
<feature type="compositionally biased region" description="Basic and acidic residues" evidence="1">
    <location>
        <begin position="182"/>
        <end position="196"/>
    </location>
</feature>
<sequence length="770" mass="84779">MPGGFQRGTRLRLFTPTPTPTPAVPILSLFSSLLYLILLVSTICNPSRDQIISSSTYAQSPNPPFGFLTIKKIPIINMSDNGKNPAFTGPKGSLPDGGLTNSLEEMLTYQKAKLASMAGSPKVDPKADTPKRESGSEYSKSSSFHEDSKAGKGKKVSKRKGGKGKGGKNTDRPKSPLTTKLVVKDESAAADKEQSVKTETPAGSEYQVDVKVGTDDRVDSKASIKVEAPANIEHEHKVKSESVAAVETDETTIDVGENDPSIKTEIKEENASGSGHGFEFKSPSSPSIKTEIKEESASGSERGIDFKSPPSPPKTPVKAEDQAALGPQINKQSSSSDYAVTTQEESPVISDEANTMKLAKSSSEYLLQNTKGETAGSNNSDVQQECDDSPPVQIRQKVQILTYHRDADMYVRVRNAASLGYGFNRYAHVRKDAMISASGAMKAKFGNAANVIMMTDKDDSPFGLNVVFSILHHKYHELGIRPTIPELYGLAQVVEKYDVAHVIVPFAEKWLVHDLNFHIIMAGENLNNERVMVMTWIFGEGRWFSRTLPKVAREATLQDGVLTGTDGPFAGRIPDHLIECMSKYRLFCLRKLHRCIDEPLTALINGSRQYCRAGDATTDIKESCNHQHLGGMISGLTIAGLVPFPEPERYQGSVLDLTQKLQSIRPVRYKVPGISPHIDTHQNCGIRHLQLLKAVGTEPIRLINELYQDFKRRGQKTGVFSEELYNELKAEEIHPAADNFKDDQDHFVQESWELDFEVDQGRKRGWCVVC</sequence>
<reference evidence="2 3" key="1">
    <citation type="journal article" date="2023" name="bioRxiv">
        <title>High-quality genome assemblies of four members of thePodospora anserinaspecies complex.</title>
        <authorList>
            <person name="Ament-Velasquez S.L."/>
            <person name="Vogan A.A."/>
            <person name="Wallerman O."/>
            <person name="Hartmann F."/>
            <person name="Gautier V."/>
            <person name="Silar P."/>
            <person name="Giraud T."/>
            <person name="Johannesson H."/>
        </authorList>
    </citation>
    <scope>NUCLEOTIDE SEQUENCE [LARGE SCALE GENOMIC DNA]</scope>
    <source>
        <strain evidence="2 3">CBS 112042</strain>
    </source>
</reference>
<feature type="compositionally biased region" description="Basic and acidic residues" evidence="1">
    <location>
        <begin position="212"/>
        <end position="224"/>
    </location>
</feature>
<feature type="compositionally biased region" description="Basic and acidic residues" evidence="1">
    <location>
        <begin position="123"/>
        <end position="135"/>
    </location>
</feature>
<feature type="compositionally biased region" description="Basic and acidic residues" evidence="1">
    <location>
        <begin position="260"/>
        <end position="270"/>
    </location>
</feature>
<dbReference type="Proteomes" id="UP001322138">
    <property type="component" value="Unassembled WGS sequence"/>
</dbReference>
<evidence type="ECO:0000256" key="1">
    <source>
        <dbReference type="SAM" id="MobiDB-lite"/>
    </source>
</evidence>
<feature type="region of interest" description="Disordered" evidence="1">
    <location>
        <begin position="115"/>
        <end position="351"/>
    </location>
</feature>
<keyword evidence="3" id="KW-1185">Reference proteome</keyword>
<name>A0ABR0FJY7_9PEZI</name>
<comment type="caution">
    <text evidence="2">The sequence shown here is derived from an EMBL/GenBank/DDBJ whole genome shotgun (WGS) entry which is preliminary data.</text>
</comment>
<protein>
    <recommendedName>
        <fullName evidence="4">Glycosyltransferase Family 31</fullName>
    </recommendedName>
</protein>
<dbReference type="GeneID" id="87898141"/>
<evidence type="ECO:0000313" key="3">
    <source>
        <dbReference type="Proteomes" id="UP001322138"/>
    </source>
</evidence>
<feature type="compositionally biased region" description="Basic residues" evidence="1">
    <location>
        <begin position="151"/>
        <end position="166"/>
    </location>
</feature>
<gene>
    <name evidence="2" type="ORF">QC761_403720</name>
</gene>
<dbReference type="RefSeq" id="XP_062732173.1">
    <property type="nucleotide sequence ID" value="XM_062878659.1"/>
</dbReference>